<dbReference type="SMART" id="SM00710">
    <property type="entry name" value="PbH1"/>
    <property type="match status" value="7"/>
</dbReference>
<dbReference type="InterPro" id="IPR011050">
    <property type="entry name" value="Pectin_lyase_fold/virulence"/>
</dbReference>
<dbReference type="EMBL" id="KB201656">
    <property type="protein sequence ID" value="ESO95404.1"/>
    <property type="molecule type" value="Genomic_DNA"/>
</dbReference>
<dbReference type="SUPFAM" id="SSF51126">
    <property type="entry name" value="Pectin lyase-like"/>
    <property type="match status" value="1"/>
</dbReference>
<dbReference type="OMA" id="FWDWADQ"/>
<dbReference type="KEGG" id="lgi:LOTGIDRAFT_232078"/>
<gene>
    <name evidence="3" type="ORF">LOTGIDRAFT_232078</name>
</gene>
<accession>V4C1S6</accession>
<dbReference type="AlphaFoldDB" id="V4C1S6"/>
<evidence type="ECO:0000313" key="3">
    <source>
        <dbReference type="EMBL" id="ESO95404.1"/>
    </source>
</evidence>
<reference evidence="3 4" key="1">
    <citation type="journal article" date="2013" name="Nature">
        <title>Insights into bilaterian evolution from three spiralian genomes.</title>
        <authorList>
            <person name="Simakov O."/>
            <person name="Marletaz F."/>
            <person name="Cho S.J."/>
            <person name="Edsinger-Gonzales E."/>
            <person name="Havlak P."/>
            <person name="Hellsten U."/>
            <person name="Kuo D.H."/>
            <person name="Larsson T."/>
            <person name="Lv J."/>
            <person name="Arendt D."/>
            <person name="Savage R."/>
            <person name="Osoegawa K."/>
            <person name="de Jong P."/>
            <person name="Grimwood J."/>
            <person name="Chapman J.A."/>
            <person name="Shapiro H."/>
            <person name="Aerts A."/>
            <person name="Otillar R.P."/>
            <person name="Terry A.Y."/>
            <person name="Boore J.L."/>
            <person name="Grigoriev I.V."/>
            <person name="Lindberg D.R."/>
            <person name="Seaver E.C."/>
            <person name="Weisblat D.A."/>
            <person name="Putnam N.H."/>
            <person name="Rokhsar D.S."/>
        </authorList>
    </citation>
    <scope>NUCLEOTIDE SEQUENCE [LARGE SCALE GENOMIC DNA]</scope>
</reference>
<protein>
    <recommendedName>
        <fullName evidence="2">Right handed beta helix domain-containing protein</fullName>
    </recommendedName>
</protein>
<dbReference type="RefSeq" id="XP_009053913.1">
    <property type="nucleotide sequence ID" value="XM_009055665.1"/>
</dbReference>
<evidence type="ECO:0000256" key="1">
    <source>
        <dbReference type="SAM" id="SignalP"/>
    </source>
</evidence>
<dbReference type="PANTHER" id="PTHR36453">
    <property type="entry name" value="SECRETED PROTEIN-RELATED"/>
    <property type="match status" value="1"/>
</dbReference>
<dbReference type="InterPro" id="IPR012334">
    <property type="entry name" value="Pectin_lyas_fold"/>
</dbReference>
<dbReference type="OrthoDB" id="6053299at2759"/>
<keyword evidence="1" id="KW-0732">Signal</keyword>
<evidence type="ECO:0000313" key="4">
    <source>
        <dbReference type="Proteomes" id="UP000030746"/>
    </source>
</evidence>
<dbReference type="GeneID" id="20248806"/>
<feature type="chain" id="PRO_5004717303" description="Right handed beta helix domain-containing protein" evidence="1">
    <location>
        <begin position="18"/>
        <end position="896"/>
    </location>
</feature>
<evidence type="ECO:0000259" key="2">
    <source>
        <dbReference type="Pfam" id="PF13229"/>
    </source>
</evidence>
<keyword evidence="4" id="KW-1185">Reference proteome</keyword>
<dbReference type="Gene3D" id="2.160.20.10">
    <property type="entry name" value="Single-stranded right-handed beta-helix, Pectin lyase-like"/>
    <property type="match status" value="2"/>
</dbReference>
<dbReference type="HOGENOM" id="CLU_013461_0_0_1"/>
<dbReference type="InterPro" id="IPR006626">
    <property type="entry name" value="PbH1"/>
</dbReference>
<feature type="signal peptide" evidence="1">
    <location>
        <begin position="1"/>
        <end position="17"/>
    </location>
</feature>
<organism evidence="3 4">
    <name type="scientific">Lottia gigantea</name>
    <name type="common">Giant owl limpet</name>
    <dbReference type="NCBI Taxonomy" id="225164"/>
    <lineage>
        <taxon>Eukaryota</taxon>
        <taxon>Metazoa</taxon>
        <taxon>Spiralia</taxon>
        <taxon>Lophotrochozoa</taxon>
        <taxon>Mollusca</taxon>
        <taxon>Gastropoda</taxon>
        <taxon>Patellogastropoda</taxon>
        <taxon>Lottioidea</taxon>
        <taxon>Lottiidae</taxon>
        <taxon>Lottia</taxon>
    </lineage>
</organism>
<proteinExistence type="predicted"/>
<dbReference type="PANTHER" id="PTHR36453:SF1">
    <property type="entry name" value="RIGHT HANDED BETA HELIX DOMAIN-CONTAINING PROTEIN"/>
    <property type="match status" value="1"/>
</dbReference>
<dbReference type="Pfam" id="PF13229">
    <property type="entry name" value="Beta_helix"/>
    <property type="match status" value="1"/>
</dbReference>
<dbReference type="InterPro" id="IPR039448">
    <property type="entry name" value="Beta_helix"/>
</dbReference>
<dbReference type="CTD" id="20248806"/>
<name>V4C1S6_LOTGI</name>
<sequence length="896" mass="101548">MWFTIVLLFNAILGSSAGTVHLYVSPTGSDSNSGLDTSHPLKTIHKARDKLEDASIKDNEVYIELMQGYHDLSSTLTFTHQHPYPVTIRSYQHQEVHVTGGKRIASNQFKYLDTKQDSAAMSLISARGLLKVRRVNLKDVGITDFGRLEKFGFYSRRTAPLEVFINGKPLRLAEWPDNNFINIKSIPNGRNGTTFTYNATRDAFWSREKDPWVYGFWYWSWADHSAQVKKVDSKAHEITLTAPTHYGLRTGNLRSDGRHYINGYSHQGGYFRVFNMLSELDQPLKYNLLSELVQSVSIIYMLSELDHSVSIFYILSELDQSVRTFYILSELDQLVSIFYMLSELDKSVSIFYMLSELDQSVSMFYMLSELDQSVSIFYMLSELDHSVSIFYILSELDQSVRTFYILSELDQSVSIFYMLSELDQSVNIFYMLSELDQSVSIFYMLSELDQSVSIFYMLSELDQSGEYYLDRTTGILYIWPNTPKGDLKDTDVVYVSLINSCISLSNGIKNMNFEDFTLEACRHYGIEAQNGHNLKFSNLEVKNTGTYGISCSGDCRSVSVSKCEIHDSDGGIKISGGNRKTLTSSGNIVEDNHIHHFGRASAVGSNGISVSGVNNIIKNNHMHHCTYTGIYWTGNDHVFEYNHIHDCCYNSTDCGAFMTGRDWTFRGNIIRYNYLHDHVRYWPGAEVRAVMLDDQMSSITMEKNIFAHNEVHANIGGGRDNIFSYNVFYESRSHALDVDGRGHAGTGGNSGSLDTKLKAMPYTNSVWASKYPKLAAMAKMDAKSRGAPAGNQILHNLYVMIHGKKTINYHGSFVMNTGYFNHVDNHAASKSDFVSPEHNNFELRCQAKDWANKANFPQPVSYDKVGPRYPYGPRYFNKGISPVNKVYSSITTGSCH</sequence>
<dbReference type="Proteomes" id="UP000030746">
    <property type="component" value="Unassembled WGS sequence"/>
</dbReference>
<feature type="domain" description="Right handed beta helix" evidence="2">
    <location>
        <begin position="504"/>
        <end position="593"/>
    </location>
</feature>